<evidence type="ECO:0000256" key="2">
    <source>
        <dbReference type="ARBA" id="ARBA00022741"/>
    </source>
</evidence>
<keyword evidence="2" id="KW-0547">Nucleotide-binding</keyword>
<sequence length="853" mass="94382">MWGSRTLAVEMIDEDFGDEDSALLEVLADGAPDVAFTDDLYARLAHVSRSADGSDLDFAVLMRHLLRRWSLRDGHSSRVAVHPSLSARLERCAGMTGLVETGRDRWSAIPWQPAWLGPGVPDAAAAGGTAVGKRFHGGGPAADPFFERCTGYRTYRTPGQRAACRAAVSMPAGSTLIAMLPTGSGKTEVALCLAEQHKYAVTLVVVPTVALAYDFERRFRDHFARRYSNVDKSELHFAWTADTPSQIREVMKTRIQDAQQRLLVTSPESMTRTLRQFLLEAAGTGRLGGIVVDEAHLVTQWGRDFRPEFRTLAELRRNLIARARENRYSPPKTLLLSATLGSYELEDLHSLFGEPGPCALVAANALRSEPDLWIRADADGEERQQHVQEALAMLPRPGILYVTSPDTARAWGESLRNQGYQRLAVVTGETSTEERVRVLEGLRSTEGKPSTVDLVIATSAFGLGIDYPHIRTVVHACLPETVDRWYQEVGRGGRDGDVSVGLLITEEEDYDEARNLITTVLNPETGKDRWVDIWHHRQKRAQKTFVDLEGSRGVGRGTYNRRWNAQVVQALVELGACSHVESDYEERRELPAGDDGRSDWVAIEVNHGDLADVTFWEQQWGPWQRVEIERSKQSLDAMFALSQQRVAACEGIARYYRPSGRTNDLFGEAAVESVAPEPRCGRCPGCRQVGLQPRPNTLPNPIEIWPLDSSQGIDLDHLAAAAGARNGVILLTSDNHDEVAVPLARALVRRGVRHVAGLADEGLPEVPWIFWDPQPIRPAELTPASSFVVYPPGSVVPRGWLTPTLWGPQRRHSRRSFDVLLLGSGTLLDGREVGRDFLSLDARTALEILGSRS</sequence>
<proteinExistence type="inferred from homology"/>
<dbReference type="PANTHER" id="PTHR13710">
    <property type="entry name" value="DNA HELICASE RECQ FAMILY MEMBER"/>
    <property type="match status" value="1"/>
</dbReference>
<evidence type="ECO:0000259" key="9">
    <source>
        <dbReference type="PROSITE" id="PS51194"/>
    </source>
</evidence>
<keyword evidence="3" id="KW-0067">ATP-binding</keyword>
<comment type="similarity">
    <text evidence="1">Belongs to the helicase family. RecQ subfamily.</text>
</comment>
<comment type="catalytic activity">
    <reaction evidence="6">
        <text>Couples ATP hydrolysis with the unwinding of duplex DNA by translocating in the 3'-5' direction.</text>
        <dbReference type="EC" id="5.6.2.4"/>
    </reaction>
</comment>
<evidence type="ECO:0000259" key="8">
    <source>
        <dbReference type="PROSITE" id="PS51192"/>
    </source>
</evidence>
<dbReference type="Proteomes" id="UP001500416">
    <property type="component" value="Unassembled WGS sequence"/>
</dbReference>
<dbReference type="InterPro" id="IPR027417">
    <property type="entry name" value="P-loop_NTPase"/>
</dbReference>
<dbReference type="InterPro" id="IPR014001">
    <property type="entry name" value="Helicase_ATP-bd"/>
</dbReference>
<dbReference type="PANTHER" id="PTHR13710:SF105">
    <property type="entry name" value="ATP-DEPENDENT DNA HELICASE Q1"/>
    <property type="match status" value="1"/>
</dbReference>
<comment type="caution">
    <text evidence="10">The sequence shown here is derived from an EMBL/GenBank/DDBJ whole genome shotgun (WGS) entry which is preliminary data.</text>
</comment>
<dbReference type="EMBL" id="BAAABU010000019">
    <property type="protein sequence ID" value="GAA0251937.1"/>
    <property type="molecule type" value="Genomic_DNA"/>
</dbReference>
<evidence type="ECO:0000256" key="3">
    <source>
        <dbReference type="ARBA" id="ARBA00022840"/>
    </source>
</evidence>
<keyword evidence="5" id="KW-0413">Isomerase</keyword>
<dbReference type="Pfam" id="PF00271">
    <property type="entry name" value="Helicase_C"/>
    <property type="match status" value="1"/>
</dbReference>
<protein>
    <recommendedName>
        <fullName evidence="7">DNA 3'-5' helicase</fullName>
        <ecNumber evidence="7">5.6.2.4</ecNumber>
    </recommendedName>
</protein>
<dbReference type="SMART" id="SM00490">
    <property type="entry name" value="HELICc"/>
    <property type="match status" value="1"/>
</dbReference>
<evidence type="ECO:0000256" key="5">
    <source>
        <dbReference type="ARBA" id="ARBA00023235"/>
    </source>
</evidence>
<feature type="domain" description="Helicase C-terminal" evidence="9">
    <location>
        <begin position="386"/>
        <end position="539"/>
    </location>
</feature>
<organism evidence="10 11">
    <name type="scientific">Saccharothrix mutabilis subsp. mutabilis</name>
    <dbReference type="NCBI Taxonomy" id="66855"/>
    <lineage>
        <taxon>Bacteria</taxon>
        <taxon>Bacillati</taxon>
        <taxon>Actinomycetota</taxon>
        <taxon>Actinomycetes</taxon>
        <taxon>Pseudonocardiales</taxon>
        <taxon>Pseudonocardiaceae</taxon>
        <taxon>Saccharothrix</taxon>
    </lineage>
</organism>
<dbReference type="InterPro" id="IPR011545">
    <property type="entry name" value="DEAD/DEAH_box_helicase_dom"/>
</dbReference>
<reference evidence="10 11" key="1">
    <citation type="journal article" date="2019" name="Int. J. Syst. Evol. Microbiol.">
        <title>The Global Catalogue of Microorganisms (GCM) 10K type strain sequencing project: providing services to taxonomists for standard genome sequencing and annotation.</title>
        <authorList>
            <consortium name="The Broad Institute Genomics Platform"/>
            <consortium name="The Broad Institute Genome Sequencing Center for Infectious Disease"/>
            <person name="Wu L."/>
            <person name="Ma J."/>
        </authorList>
    </citation>
    <scope>NUCLEOTIDE SEQUENCE [LARGE SCALE GENOMIC DNA]</scope>
    <source>
        <strain evidence="10 11">JCM 3380</strain>
    </source>
</reference>
<gene>
    <name evidence="10" type="ORF">GCM10010492_60500</name>
</gene>
<evidence type="ECO:0000256" key="7">
    <source>
        <dbReference type="ARBA" id="ARBA00034808"/>
    </source>
</evidence>
<evidence type="ECO:0000256" key="1">
    <source>
        <dbReference type="ARBA" id="ARBA00005446"/>
    </source>
</evidence>
<evidence type="ECO:0000256" key="6">
    <source>
        <dbReference type="ARBA" id="ARBA00034617"/>
    </source>
</evidence>
<evidence type="ECO:0000313" key="11">
    <source>
        <dbReference type="Proteomes" id="UP001500416"/>
    </source>
</evidence>
<feature type="domain" description="Helicase ATP-binding" evidence="8">
    <location>
        <begin position="167"/>
        <end position="358"/>
    </location>
</feature>
<dbReference type="InterPro" id="IPR001650">
    <property type="entry name" value="Helicase_C-like"/>
</dbReference>
<dbReference type="Pfam" id="PF00270">
    <property type="entry name" value="DEAD"/>
    <property type="match status" value="1"/>
</dbReference>
<accession>A0ABN0UIY5</accession>
<evidence type="ECO:0000256" key="4">
    <source>
        <dbReference type="ARBA" id="ARBA00023125"/>
    </source>
</evidence>
<keyword evidence="11" id="KW-1185">Reference proteome</keyword>
<dbReference type="EC" id="5.6.2.4" evidence="7"/>
<evidence type="ECO:0000313" key="10">
    <source>
        <dbReference type="EMBL" id="GAA0251937.1"/>
    </source>
</evidence>
<dbReference type="SUPFAM" id="SSF52540">
    <property type="entry name" value="P-loop containing nucleoside triphosphate hydrolases"/>
    <property type="match status" value="1"/>
</dbReference>
<dbReference type="PROSITE" id="PS51194">
    <property type="entry name" value="HELICASE_CTER"/>
    <property type="match status" value="1"/>
</dbReference>
<keyword evidence="4" id="KW-0238">DNA-binding</keyword>
<dbReference type="Gene3D" id="3.40.50.300">
    <property type="entry name" value="P-loop containing nucleotide triphosphate hydrolases"/>
    <property type="match status" value="2"/>
</dbReference>
<dbReference type="NCBIfam" id="NF041063">
    <property type="entry name" value="DpdF"/>
    <property type="match status" value="1"/>
</dbReference>
<dbReference type="PROSITE" id="PS51192">
    <property type="entry name" value="HELICASE_ATP_BIND_1"/>
    <property type="match status" value="1"/>
</dbReference>
<name>A0ABN0UIY5_9PSEU</name>
<dbReference type="SMART" id="SM00487">
    <property type="entry name" value="DEXDc"/>
    <property type="match status" value="1"/>
</dbReference>